<reference evidence="4" key="1">
    <citation type="submission" date="2020-03" db="EMBL/GenBank/DDBJ databases">
        <title>Draft sequencing of Paenibacilllus sp. S3N08.</title>
        <authorList>
            <person name="Kim D.-U."/>
        </authorList>
    </citation>
    <scope>NUCLEOTIDE SEQUENCE</scope>
    <source>
        <strain evidence="4">S3N08</strain>
    </source>
</reference>
<dbReference type="PANTHER" id="PTHR21180">
    <property type="entry name" value="ENDONUCLEASE/EXONUCLEASE/PHOSPHATASE FAMILY DOMAIN-CONTAINING PROTEIN 1"/>
    <property type="match status" value="1"/>
</dbReference>
<feature type="compositionally biased region" description="Polar residues" evidence="1">
    <location>
        <begin position="138"/>
        <end position="151"/>
    </location>
</feature>
<protein>
    <submittedName>
        <fullName evidence="4">Helix-hairpin-helix domain-containing protein</fullName>
    </submittedName>
</protein>
<evidence type="ECO:0000313" key="4">
    <source>
        <dbReference type="EMBL" id="NHN30974.1"/>
    </source>
</evidence>
<proteinExistence type="predicted"/>
<dbReference type="InterPro" id="IPR004509">
    <property type="entry name" value="Competence_ComEA_HhH"/>
</dbReference>
<keyword evidence="2" id="KW-0812">Transmembrane</keyword>
<evidence type="ECO:0000313" key="5">
    <source>
        <dbReference type="Proteomes" id="UP001165962"/>
    </source>
</evidence>
<keyword evidence="5" id="KW-1185">Reference proteome</keyword>
<keyword evidence="2" id="KW-1133">Transmembrane helix</keyword>
<dbReference type="SMART" id="SM00278">
    <property type="entry name" value="HhH1"/>
    <property type="match status" value="2"/>
</dbReference>
<feature type="region of interest" description="Disordered" evidence="1">
    <location>
        <begin position="53"/>
        <end position="159"/>
    </location>
</feature>
<dbReference type="InterPro" id="IPR003583">
    <property type="entry name" value="Hlx-hairpin-Hlx_DNA-bd_motif"/>
</dbReference>
<dbReference type="SUPFAM" id="SSF47781">
    <property type="entry name" value="RuvA domain 2-like"/>
    <property type="match status" value="1"/>
</dbReference>
<dbReference type="Pfam" id="PF12836">
    <property type="entry name" value="HHH_3"/>
    <property type="match status" value="1"/>
</dbReference>
<keyword evidence="2" id="KW-0472">Membrane</keyword>
<dbReference type="InterPro" id="IPR010994">
    <property type="entry name" value="RuvA_2-like"/>
</dbReference>
<sequence>MYFMGGKRIIWMLAIVGVTLAIIGGWVGYKAWERALPEASGWYTANEEMQQLLQKQTEEKRQKQGSAEVHTKGPEAAKKSAEVNKKPAADKNEPQVAGTVMGGTDEPAIGNEPAAEVLAAGADHSSAGKQAEAMPATSGASTTPSKPTQPAQPIAPSNEKANNLIPLNKATEVQLVTIPGIGESKAKAILAHRKQIGSFQHMEQLLDVKGIGEKLLEKMRPYLIIEP</sequence>
<evidence type="ECO:0000256" key="1">
    <source>
        <dbReference type="SAM" id="MobiDB-lite"/>
    </source>
</evidence>
<dbReference type="Gene3D" id="1.10.150.320">
    <property type="entry name" value="Photosystem II 12 kDa extrinsic protein"/>
    <property type="match status" value="1"/>
</dbReference>
<comment type="caution">
    <text evidence="4">The sequence shown here is derived from an EMBL/GenBank/DDBJ whole genome shotgun (WGS) entry which is preliminary data.</text>
</comment>
<dbReference type="NCBIfam" id="TIGR00426">
    <property type="entry name" value="competence protein ComEA helix-hairpin-helix repeat region"/>
    <property type="match status" value="1"/>
</dbReference>
<evidence type="ECO:0000259" key="3">
    <source>
        <dbReference type="SMART" id="SM00278"/>
    </source>
</evidence>
<dbReference type="InterPro" id="IPR051675">
    <property type="entry name" value="Endo/Exo/Phosphatase_dom_1"/>
</dbReference>
<gene>
    <name evidence="4" type="ORF">G9U52_14135</name>
</gene>
<evidence type="ECO:0000256" key="2">
    <source>
        <dbReference type="SAM" id="Phobius"/>
    </source>
</evidence>
<feature type="transmembrane region" description="Helical" evidence="2">
    <location>
        <begin position="9"/>
        <end position="29"/>
    </location>
</feature>
<feature type="domain" description="Helix-hairpin-helix DNA-binding motif class 1" evidence="3">
    <location>
        <begin position="203"/>
        <end position="222"/>
    </location>
</feature>
<name>A0ABX0J3V0_9BACL</name>
<feature type="compositionally biased region" description="Basic and acidic residues" evidence="1">
    <location>
        <begin position="69"/>
        <end position="93"/>
    </location>
</feature>
<dbReference type="EMBL" id="JAAOIW010000004">
    <property type="protein sequence ID" value="NHN30974.1"/>
    <property type="molecule type" value="Genomic_DNA"/>
</dbReference>
<feature type="domain" description="Helix-hairpin-helix DNA-binding motif class 1" evidence="3">
    <location>
        <begin position="173"/>
        <end position="192"/>
    </location>
</feature>
<dbReference type="PANTHER" id="PTHR21180:SF32">
    <property type="entry name" value="ENDONUCLEASE_EXONUCLEASE_PHOSPHATASE FAMILY DOMAIN-CONTAINING PROTEIN 1"/>
    <property type="match status" value="1"/>
</dbReference>
<organism evidence="4 5">
    <name type="scientific">Paenibacillus agricola</name>
    <dbReference type="NCBI Taxonomy" id="2716264"/>
    <lineage>
        <taxon>Bacteria</taxon>
        <taxon>Bacillati</taxon>
        <taxon>Bacillota</taxon>
        <taxon>Bacilli</taxon>
        <taxon>Bacillales</taxon>
        <taxon>Paenibacillaceae</taxon>
        <taxon>Paenibacillus</taxon>
    </lineage>
</organism>
<dbReference type="Proteomes" id="UP001165962">
    <property type="component" value="Unassembled WGS sequence"/>
</dbReference>
<accession>A0ABX0J3V0</accession>